<dbReference type="InterPro" id="IPR027353">
    <property type="entry name" value="NET_dom"/>
</dbReference>
<protein>
    <recommendedName>
        <fullName evidence="4">NET domain-containing protein</fullName>
    </recommendedName>
</protein>
<dbReference type="PROSITE" id="PS51525">
    <property type="entry name" value="NET"/>
    <property type="match status" value="1"/>
</dbReference>
<evidence type="ECO:0000313" key="5">
    <source>
        <dbReference type="EMBL" id="KAF2566773.1"/>
    </source>
</evidence>
<dbReference type="Gene3D" id="1.20.1270.220">
    <property type="match status" value="1"/>
</dbReference>
<evidence type="ECO:0000256" key="3">
    <source>
        <dbReference type="SAM" id="SignalP"/>
    </source>
</evidence>
<gene>
    <name evidence="5" type="ORF">F2Q68_00026958</name>
</gene>
<keyword evidence="1" id="KW-0805">Transcription regulation</keyword>
<feature type="signal peptide" evidence="3">
    <location>
        <begin position="1"/>
        <end position="20"/>
    </location>
</feature>
<feature type="non-terminal residue" evidence="5">
    <location>
        <position position="1"/>
    </location>
</feature>
<dbReference type="Proteomes" id="UP000712281">
    <property type="component" value="Unassembled WGS sequence"/>
</dbReference>
<dbReference type="PANTHER" id="PTHR45926">
    <property type="entry name" value="OSJNBA0053K19.4 PROTEIN"/>
    <property type="match status" value="1"/>
</dbReference>
<evidence type="ECO:0000256" key="2">
    <source>
        <dbReference type="ARBA" id="ARBA00023163"/>
    </source>
</evidence>
<keyword evidence="3" id="KW-0732">Signal</keyword>
<organism evidence="5 6">
    <name type="scientific">Brassica cretica</name>
    <name type="common">Mustard</name>
    <dbReference type="NCBI Taxonomy" id="69181"/>
    <lineage>
        <taxon>Eukaryota</taxon>
        <taxon>Viridiplantae</taxon>
        <taxon>Streptophyta</taxon>
        <taxon>Embryophyta</taxon>
        <taxon>Tracheophyta</taxon>
        <taxon>Spermatophyta</taxon>
        <taxon>Magnoliopsida</taxon>
        <taxon>eudicotyledons</taxon>
        <taxon>Gunneridae</taxon>
        <taxon>Pentapetalae</taxon>
        <taxon>rosids</taxon>
        <taxon>malvids</taxon>
        <taxon>Brassicales</taxon>
        <taxon>Brassicaceae</taxon>
        <taxon>Brassiceae</taxon>
        <taxon>Brassica</taxon>
    </lineage>
</organism>
<evidence type="ECO:0000313" key="6">
    <source>
        <dbReference type="Proteomes" id="UP000712281"/>
    </source>
</evidence>
<proteinExistence type="predicted"/>
<reference evidence="5" key="1">
    <citation type="submission" date="2019-12" db="EMBL/GenBank/DDBJ databases">
        <title>Genome sequencing and annotation of Brassica cretica.</title>
        <authorList>
            <person name="Studholme D.J."/>
            <person name="Sarris P.F."/>
        </authorList>
    </citation>
    <scope>NUCLEOTIDE SEQUENCE</scope>
    <source>
        <strain evidence="5">PFS-001/15</strain>
        <tissue evidence="5">Leaf</tissue>
    </source>
</reference>
<dbReference type="InterPro" id="IPR038336">
    <property type="entry name" value="NET_sf"/>
</dbReference>
<dbReference type="Pfam" id="PF17035">
    <property type="entry name" value="BET"/>
    <property type="match status" value="1"/>
</dbReference>
<feature type="domain" description="NET" evidence="4">
    <location>
        <begin position="328"/>
        <end position="410"/>
    </location>
</feature>
<evidence type="ECO:0000256" key="1">
    <source>
        <dbReference type="ARBA" id="ARBA00023015"/>
    </source>
</evidence>
<comment type="caution">
    <text evidence="5">The sequence shown here is derived from an EMBL/GenBank/DDBJ whole genome shotgun (WGS) entry which is preliminary data.</text>
</comment>
<evidence type="ECO:0000259" key="4">
    <source>
        <dbReference type="PROSITE" id="PS51525"/>
    </source>
</evidence>
<accession>A0A8S9IBB7</accession>
<name>A0A8S9IBB7_BRACR</name>
<sequence length="466" mass="52206">MRIRSSFLAIFLLPSSPSHSLPSHSLTFLSILLSLRSSLCLMLNPEKTQMVNVVIRNLGLPSLEVEVGGASLLSSSLLMPSSFLRFMCANDWMNLLIKTQYVSDEVRMWVFEEVLPNGEKLTDVINKTNWHFGYEVACSLSYGESVTALGFMCIYLPSGPWLISGPRNGSTHHDIANPMTKRAAEEAPPSMDSCTTGPNFLGCDRDQVAELLSQEERIPHHGDGDTKKSSAEIIGADISSLKREKLKALLRQCVRDIIPGVDEMPTRARSMHLMSQLSNKKPSISVTNKEVKDDIQLLMKSDPGLFKGIVKKHTLNDMQQQAEQLLDTVATSCSGRPMSQEEKRDLQKSIKALPRGNLKRVAEIIRDHYVASGKEFSDEVTVNLEEEDNVMLWRLHFYVAAVKSARKLGSTAISPRTRDREMERKVEIERELEMDKGLVMERDGDREIERDEESLRKTALMGVGAT</sequence>
<feature type="chain" id="PRO_5035941688" description="NET domain-containing protein" evidence="3">
    <location>
        <begin position="21"/>
        <end position="466"/>
    </location>
</feature>
<dbReference type="AlphaFoldDB" id="A0A8S9IBB7"/>
<dbReference type="EMBL" id="QGKW02001911">
    <property type="protein sequence ID" value="KAF2566773.1"/>
    <property type="molecule type" value="Genomic_DNA"/>
</dbReference>
<keyword evidence="2" id="KW-0804">Transcription</keyword>